<organism evidence="2 3">
    <name type="scientific">Propionigenium maris DSM 9537</name>
    <dbReference type="NCBI Taxonomy" id="1123000"/>
    <lineage>
        <taxon>Bacteria</taxon>
        <taxon>Fusobacteriati</taxon>
        <taxon>Fusobacteriota</taxon>
        <taxon>Fusobacteriia</taxon>
        <taxon>Fusobacteriales</taxon>
        <taxon>Fusobacteriaceae</taxon>
        <taxon>Propionigenium</taxon>
    </lineage>
</organism>
<gene>
    <name evidence="2" type="primary">oxpG</name>
    <name evidence="2" type="ORF">PM10SUCC1_30600</name>
</gene>
<evidence type="ECO:0000313" key="3">
    <source>
        <dbReference type="Proteomes" id="UP001144471"/>
    </source>
</evidence>
<dbReference type="SUPFAM" id="SSF54523">
    <property type="entry name" value="Pili subunits"/>
    <property type="match status" value="1"/>
</dbReference>
<proteinExistence type="predicted"/>
<comment type="caution">
    <text evidence="2">The sequence shown here is derived from an EMBL/GenBank/DDBJ whole genome shotgun (WGS) entry which is preliminary data.</text>
</comment>
<evidence type="ECO:0000256" key="1">
    <source>
        <dbReference type="SAM" id="Phobius"/>
    </source>
</evidence>
<dbReference type="Gene3D" id="3.30.700.10">
    <property type="entry name" value="Glycoprotein, Type 4 Pilin"/>
    <property type="match status" value="1"/>
</dbReference>
<name>A0A9W6GPI3_9FUSO</name>
<dbReference type="EMBL" id="BSDY01000020">
    <property type="protein sequence ID" value="GLI57546.1"/>
    <property type="molecule type" value="Genomic_DNA"/>
</dbReference>
<dbReference type="NCBIfam" id="TIGR02532">
    <property type="entry name" value="IV_pilin_GFxxxE"/>
    <property type="match status" value="1"/>
</dbReference>
<dbReference type="Pfam" id="PF07963">
    <property type="entry name" value="N_methyl"/>
    <property type="match status" value="1"/>
</dbReference>
<reference evidence="2" key="1">
    <citation type="submission" date="2022-12" db="EMBL/GenBank/DDBJ databases">
        <title>Reference genome sequencing for broad-spectrum identification of bacterial and archaeal isolates by mass spectrometry.</title>
        <authorList>
            <person name="Sekiguchi Y."/>
            <person name="Tourlousse D.M."/>
        </authorList>
    </citation>
    <scope>NUCLEOTIDE SEQUENCE</scope>
    <source>
        <strain evidence="2">10succ1</strain>
    </source>
</reference>
<dbReference type="InterPro" id="IPR012902">
    <property type="entry name" value="N_methyl_site"/>
</dbReference>
<protein>
    <submittedName>
        <fullName evidence="2">Type II secretion system pseudopilin OxpG</fullName>
    </submittedName>
</protein>
<keyword evidence="1" id="KW-1133">Transmembrane helix</keyword>
<dbReference type="Proteomes" id="UP001144471">
    <property type="component" value="Unassembled WGS sequence"/>
</dbReference>
<dbReference type="InterPro" id="IPR045584">
    <property type="entry name" value="Pilin-like"/>
</dbReference>
<dbReference type="PROSITE" id="PS00409">
    <property type="entry name" value="PROKAR_NTER_METHYL"/>
    <property type="match status" value="1"/>
</dbReference>
<accession>A0A9W6GPI3</accession>
<dbReference type="AlphaFoldDB" id="A0A9W6GPI3"/>
<keyword evidence="1" id="KW-0812">Transmembrane</keyword>
<keyword evidence="1" id="KW-0472">Membrane</keyword>
<dbReference type="RefSeq" id="WP_281837206.1">
    <property type="nucleotide sequence ID" value="NZ_BSDY01000020.1"/>
</dbReference>
<feature type="transmembrane region" description="Helical" evidence="1">
    <location>
        <begin position="12"/>
        <end position="31"/>
    </location>
</feature>
<keyword evidence="3" id="KW-1185">Reference proteome</keyword>
<evidence type="ECO:0000313" key="2">
    <source>
        <dbReference type="EMBL" id="GLI57546.1"/>
    </source>
</evidence>
<sequence length="137" mass="15547">MKERRSKEKKGFTLIEVMIAVVIVAILTTVVTPQFHSLVMKAKESKLMESLSTIRSAVDVEYAKANGRYPEEIGVQMFKEGRIPEDPVKETSQVFYNYDEEIIIMSTDGGWVYNPTKGEVRVNNTDEDLAGTPYSEY</sequence>